<name>A0A484KWP6_9ASTE</name>
<feature type="compositionally biased region" description="Basic residues" evidence="1">
    <location>
        <begin position="38"/>
        <end position="50"/>
    </location>
</feature>
<accession>A0A484KWP6</accession>
<sequence length="114" mass="12693">MRDLIASRGGLRADLRGGLYLKPREPQRFGTRQETAKKTSRSSGRRRRGAAIRGSNLRSTQLRLHRLVEAGSMMELRRSAAKQPTAVPDEALGVVEWLTSFLPSSTSFLPSKSR</sequence>
<evidence type="ECO:0000313" key="2">
    <source>
        <dbReference type="EMBL" id="VFQ68995.1"/>
    </source>
</evidence>
<reference evidence="2 3" key="1">
    <citation type="submission" date="2018-04" db="EMBL/GenBank/DDBJ databases">
        <authorList>
            <person name="Vogel A."/>
        </authorList>
    </citation>
    <scope>NUCLEOTIDE SEQUENCE [LARGE SCALE GENOMIC DNA]</scope>
</reference>
<organism evidence="2 3">
    <name type="scientific">Cuscuta campestris</name>
    <dbReference type="NCBI Taxonomy" id="132261"/>
    <lineage>
        <taxon>Eukaryota</taxon>
        <taxon>Viridiplantae</taxon>
        <taxon>Streptophyta</taxon>
        <taxon>Embryophyta</taxon>
        <taxon>Tracheophyta</taxon>
        <taxon>Spermatophyta</taxon>
        <taxon>Magnoliopsida</taxon>
        <taxon>eudicotyledons</taxon>
        <taxon>Gunneridae</taxon>
        <taxon>Pentapetalae</taxon>
        <taxon>asterids</taxon>
        <taxon>lamiids</taxon>
        <taxon>Solanales</taxon>
        <taxon>Convolvulaceae</taxon>
        <taxon>Cuscuteae</taxon>
        <taxon>Cuscuta</taxon>
        <taxon>Cuscuta subgen. Grammica</taxon>
        <taxon>Cuscuta sect. Cleistogrammica</taxon>
    </lineage>
</organism>
<dbReference type="AlphaFoldDB" id="A0A484KWP6"/>
<protein>
    <submittedName>
        <fullName evidence="2">Uncharacterized protein</fullName>
    </submittedName>
</protein>
<proteinExistence type="predicted"/>
<keyword evidence="3" id="KW-1185">Reference proteome</keyword>
<evidence type="ECO:0000256" key="1">
    <source>
        <dbReference type="SAM" id="MobiDB-lite"/>
    </source>
</evidence>
<gene>
    <name evidence="2" type="ORF">CCAM_LOCUS10771</name>
</gene>
<feature type="region of interest" description="Disordered" evidence="1">
    <location>
        <begin position="22"/>
        <end position="57"/>
    </location>
</feature>
<dbReference type="EMBL" id="OOIL02000758">
    <property type="protein sequence ID" value="VFQ68995.1"/>
    <property type="molecule type" value="Genomic_DNA"/>
</dbReference>
<dbReference type="Proteomes" id="UP000595140">
    <property type="component" value="Unassembled WGS sequence"/>
</dbReference>
<evidence type="ECO:0000313" key="3">
    <source>
        <dbReference type="Proteomes" id="UP000595140"/>
    </source>
</evidence>